<comment type="caution">
    <text evidence="1">The sequence shown here is derived from an EMBL/GenBank/DDBJ whole genome shotgun (WGS) entry which is preliminary data.</text>
</comment>
<protein>
    <submittedName>
        <fullName evidence="1">Uncharacterized protein</fullName>
    </submittedName>
</protein>
<accession>A0A4R7D3P3</accession>
<evidence type="ECO:0000313" key="1">
    <source>
        <dbReference type="EMBL" id="TDS14751.1"/>
    </source>
</evidence>
<reference evidence="1 2" key="1">
    <citation type="submission" date="2019-03" db="EMBL/GenBank/DDBJ databases">
        <title>Genomic Encyclopedia of Type Strains, Phase III (KMG-III): the genomes of soil and plant-associated and newly described type strains.</title>
        <authorList>
            <person name="Whitman W."/>
        </authorList>
    </citation>
    <scope>NUCLEOTIDE SEQUENCE [LARGE SCALE GENOMIC DNA]</scope>
    <source>
        <strain evidence="1 2">CGMCC 1.12801</strain>
    </source>
</reference>
<proteinExistence type="predicted"/>
<dbReference type="AlphaFoldDB" id="A0A4R7D3P3"/>
<keyword evidence="2" id="KW-1185">Reference proteome</keyword>
<name>A0A4R7D3P3_9SPHI</name>
<sequence length="44" mass="4979">MNILTVAASILLFGLIVYQLFHSANMRINNSLLNPIQGELERLH</sequence>
<organism evidence="1 2">
    <name type="scientific">Sphingobacterium paludis</name>
    <dbReference type="NCBI Taxonomy" id="1476465"/>
    <lineage>
        <taxon>Bacteria</taxon>
        <taxon>Pseudomonadati</taxon>
        <taxon>Bacteroidota</taxon>
        <taxon>Sphingobacteriia</taxon>
        <taxon>Sphingobacteriales</taxon>
        <taxon>Sphingobacteriaceae</taxon>
        <taxon>Sphingobacterium</taxon>
    </lineage>
</organism>
<evidence type="ECO:0000313" key="2">
    <source>
        <dbReference type="Proteomes" id="UP000294752"/>
    </source>
</evidence>
<dbReference type="Proteomes" id="UP000294752">
    <property type="component" value="Unassembled WGS sequence"/>
</dbReference>
<gene>
    <name evidence="1" type="ORF">B0I21_103250</name>
</gene>
<dbReference type="EMBL" id="SNZV01000003">
    <property type="protein sequence ID" value="TDS14751.1"/>
    <property type="molecule type" value="Genomic_DNA"/>
</dbReference>